<keyword evidence="3" id="KW-1185">Reference proteome</keyword>
<dbReference type="AlphaFoldDB" id="A0A8T9MVC0"/>
<evidence type="ECO:0000313" key="3">
    <source>
        <dbReference type="Proteomes" id="UP000831534"/>
    </source>
</evidence>
<organism evidence="2 3">
    <name type="scientific">Conchiformibius kuhniae</name>
    <dbReference type="NCBI Taxonomy" id="211502"/>
    <lineage>
        <taxon>Bacteria</taxon>
        <taxon>Pseudomonadati</taxon>
        <taxon>Pseudomonadota</taxon>
        <taxon>Betaproteobacteria</taxon>
        <taxon>Neisseriales</taxon>
        <taxon>Neisseriaceae</taxon>
        <taxon>Conchiformibius</taxon>
    </lineage>
</organism>
<feature type="region of interest" description="Disordered" evidence="1">
    <location>
        <begin position="246"/>
        <end position="272"/>
    </location>
</feature>
<gene>
    <name evidence="2" type="ORF">LVJ77_03050</name>
</gene>
<protein>
    <submittedName>
        <fullName evidence="2">Uncharacterized protein</fullName>
    </submittedName>
</protein>
<reference evidence="2" key="1">
    <citation type="journal article" date="2022" name="Res Sq">
        <title>Evolution of multicellular longitudinally dividing oral cavity symbionts (Neisseriaceae).</title>
        <authorList>
            <person name="Nyongesa S."/>
            <person name="Weber P."/>
            <person name="Bernet E."/>
            <person name="Pullido F."/>
            <person name="Nieckarz M."/>
            <person name="Delaby M."/>
            <person name="Nieves C."/>
            <person name="Viehboeck T."/>
            <person name="Krause N."/>
            <person name="Rivera-Millot A."/>
            <person name="Nakamura A."/>
            <person name="Vischer N."/>
            <person name="VanNieuwenhze M."/>
            <person name="Brun Y."/>
            <person name="Cava F."/>
            <person name="Bulgheresi S."/>
            <person name="Veyrier F."/>
        </authorList>
    </citation>
    <scope>NUCLEOTIDE SEQUENCE</scope>
    <source>
        <strain evidence="2">17694</strain>
    </source>
</reference>
<proteinExistence type="predicted"/>
<dbReference type="EMBL" id="CP091521">
    <property type="protein sequence ID" value="UOP05219.1"/>
    <property type="molecule type" value="Genomic_DNA"/>
</dbReference>
<sequence>MENEKIEVGYRHIGSVADVDYYHKFILYTNKQGEQYTISGWTGKASPDKGLPLGYLTVKSGLETGDNGWKYNEENDDHIENQNTWYENNQNMLFSPQKQFRELIIEAPDLSQKWTEMVQNARSKNNIYPYDFLIQNSNTLADTILREANLPEPKLDDLWFGEHLAPGSGNTLNPNLIPRDPDPNKQKILDTISNIRLSENTNETNIDKTNNNNWTPENFAAFVQNATQSPQTSRLAERISQLDAAEQQLAQQQQAQQEQESQAQRIKPRSIG</sequence>
<feature type="compositionally biased region" description="Low complexity" evidence="1">
    <location>
        <begin position="246"/>
        <end position="264"/>
    </location>
</feature>
<name>A0A8T9MVC0_9NEIS</name>
<reference evidence="2" key="2">
    <citation type="submission" date="2024-09" db="EMBL/GenBank/DDBJ databases">
        <authorList>
            <person name="Veyrier F.J."/>
        </authorList>
    </citation>
    <scope>NUCLEOTIDE SEQUENCE</scope>
    <source>
        <strain evidence="2">17694</strain>
    </source>
</reference>
<dbReference type="RefSeq" id="WP_027008682.1">
    <property type="nucleotide sequence ID" value="NZ_CP091521.1"/>
</dbReference>
<evidence type="ECO:0000313" key="2">
    <source>
        <dbReference type="EMBL" id="UOP05219.1"/>
    </source>
</evidence>
<dbReference type="Proteomes" id="UP000831534">
    <property type="component" value="Chromosome"/>
</dbReference>
<accession>A0A8T9MVC0</accession>
<dbReference type="KEGG" id="ckh:LVJ77_03050"/>
<evidence type="ECO:0000256" key="1">
    <source>
        <dbReference type="SAM" id="MobiDB-lite"/>
    </source>
</evidence>